<feature type="domain" description="Pectinesterase catalytic" evidence="10">
    <location>
        <begin position="23"/>
        <end position="308"/>
    </location>
</feature>
<dbReference type="Pfam" id="PF01095">
    <property type="entry name" value="Pectinesterase"/>
    <property type="match status" value="1"/>
</dbReference>
<dbReference type="InterPro" id="IPR012334">
    <property type="entry name" value="Pectin_lyas_fold"/>
</dbReference>
<dbReference type="InterPro" id="IPR011050">
    <property type="entry name" value="Pectin_lyase_fold/virulence"/>
</dbReference>
<dbReference type="EMBL" id="PNBA02000006">
    <property type="protein sequence ID" value="KAG6421432.1"/>
    <property type="molecule type" value="Genomic_DNA"/>
</dbReference>
<feature type="chain" id="PRO_5036444927" description="pectinesterase" evidence="9">
    <location>
        <begin position="21"/>
        <end position="314"/>
    </location>
</feature>
<gene>
    <name evidence="11" type="ORF">SASPL_117984</name>
</gene>
<feature type="signal peptide" evidence="9">
    <location>
        <begin position="1"/>
        <end position="20"/>
    </location>
</feature>
<reference evidence="11" key="2">
    <citation type="submission" date="2020-08" db="EMBL/GenBank/DDBJ databases">
        <title>Plant Genome Project.</title>
        <authorList>
            <person name="Zhang R.-G."/>
        </authorList>
    </citation>
    <scope>NUCLEOTIDE SEQUENCE</scope>
    <source>
        <strain evidence="11">Huo1</strain>
        <tissue evidence="11">Leaf</tissue>
    </source>
</reference>
<accession>A0A8X8XZG0</accession>
<evidence type="ECO:0000259" key="10">
    <source>
        <dbReference type="Pfam" id="PF01095"/>
    </source>
</evidence>
<evidence type="ECO:0000313" key="12">
    <source>
        <dbReference type="Proteomes" id="UP000298416"/>
    </source>
</evidence>
<comment type="caution">
    <text evidence="11">The sequence shown here is derived from an EMBL/GenBank/DDBJ whole genome shotgun (WGS) entry which is preliminary data.</text>
</comment>
<evidence type="ECO:0000256" key="2">
    <source>
        <dbReference type="ARBA" id="ARBA00008891"/>
    </source>
</evidence>
<sequence length="314" mass="34827">MASLKWCICIFLSSISSINAAIIVVDQSTRGGFTTVQAAIDSVPSDNTKWTTIDIKKGIYREQVIIPRNKPFIILKGTGINDTVISWNGHGAIDATATFSSEANYTIARDLSFVNSYNSPPNHNRNRVEQAVAARIKGDKSAFYRCGFFGLQDTLWDAQGRHYYKSCTIEGVIDFIFGDAQSLYESCTISVAAGTYNGIGFITAQGRENPNDRSGFVFNNCNIVGDGKVYLGRPWRNYARVLFYNTQMSDIIVPQGWNAWKSSGNENQLSLSEHKCKGPGSRSSMRVGWAKKLSDEEANKLATISFIDKLTWMD</sequence>
<dbReference type="InterPro" id="IPR000070">
    <property type="entry name" value="Pectinesterase_cat"/>
</dbReference>
<comment type="similarity">
    <text evidence="2">Belongs to the pectinesterase family.</text>
</comment>
<name>A0A8X8XZG0_SALSN</name>
<dbReference type="AlphaFoldDB" id="A0A8X8XZG0"/>
<evidence type="ECO:0000256" key="3">
    <source>
        <dbReference type="ARBA" id="ARBA00013229"/>
    </source>
</evidence>
<comment type="function">
    <text evidence="8">Acts in the modification of cell walls via demethylesterification of cell wall pectin.</text>
</comment>
<dbReference type="PANTHER" id="PTHR31321:SF76">
    <property type="entry name" value="PECTINESTERASE 10-RELATED"/>
    <property type="match status" value="1"/>
</dbReference>
<protein>
    <recommendedName>
        <fullName evidence="3">pectinesterase</fullName>
        <ecNumber evidence="3">3.1.1.11</ecNumber>
    </recommendedName>
</protein>
<organism evidence="11">
    <name type="scientific">Salvia splendens</name>
    <name type="common">Scarlet sage</name>
    <dbReference type="NCBI Taxonomy" id="180675"/>
    <lineage>
        <taxon>Eukaryota</taxon>
        <taxon>Viridiplantae</taxon>
        <taxon>Streptophyta</taxon>
        <taxon>Embryophyta</taxon>
        <taxon>Tracheophyta</taxon>
        <taxon>Spermatophyta</taxon>
        <taxon>Magnoliopsida</taxon>
        <taxon>eudicotyledons</taxon>
        <taxon>Gunneridae</taxon>
        <taxon>Pentapetalae</taxon>
        <taxon>asterids</taxon>
        <taxon>lamiids</taxon>
        <taxon>Lamiales</taxon>
        <taxon>Lamiaceae</taxon>
        <taxon>Nepetoideae</taxon>
        <taxon>Mentheae</taxon>
        <taxon>Salviinae</taxon>
        <taxon>Salvia</taxon>
        <taxon>Salvia subgen. Calosphace</taxon>
        <taxon>core Calosphace</taxon>
    </lineage>
</organism>
<comment type="pathway">
    <text evidence="1">Glycan metabolism; pectin degradation; 2-dehydro-3-deoxy-D-gluconate from pectin: step 1/5.</text>
</comment>
<keyword evidence="12" id="KW-1185">Reference proteome</keyword>
<dbReference type="Gene3D" id="2.160.20.10">
    <property type="entry name" value="Single-stranded right-handed beta-helix, Pectin lyase-like"/>
    <property type="match status" value="1"/>
</dbReference>
<evidence type="ECO:0000256" key="5">
    <source>
        <dbReference type="ARBA" id="ARBA00023085"/>
    </source>
</evidence>
<evidence type="ECO:0000256" key="8">
    <source>
        <dbReference type="ARBA" id="ARBA00057335"/>
    </source>
</evidence>
<evidence type="ECO:0000313" key="11">
    <source>
        <dbReference type="EMBL" id="KAG6421432.1"/>
    </source>
</evidence>
<evidence type="ECO:0000256" key="1">
    <source>
        <dbReference type="ARBA" id="ARBA00005184"/>
    </source>
</evidence>
<dbReference type="SUPFAM" id="SSF51126">
    <property type="entry name" value="Pectin lyase-like"/>
    <property type="match status" value="1"/>
</dbReference>
<dbReference type="GO" id="GO:0030599">
    <property type="term" value="F:pectinesterase activity"/>
    <property type="evidence" value="ECO:0007669"/>
    <property type="project" value="UniProtKB-EC"/>
</dbReference>
<dbReference type="OrthoDB" id="2019149at2759"/>
<evidence type="ECO:0000256" key="9">
    <source>
        <dbReference type="SAM" id="SignalP"/>
    </source>
</evidence>
<dbReference type="FunFam" id="2.160.20.10:FF:000013">
    <property type="entry name" value="Pectinesterase"/>
    <property type="match status" value="1"/>
</dbReference>
<dbReference type="Proteomes" id="UP000298416">
    <property type="component" value="Unassembled WGS sequence"/>
</dbReference>
<keyword evidence="6" id="KW-0325">Glycoprotein</keyword>
<keyword evidence="9" id="KW-0732">Signal</keyword>
<dbReference type="GO" id="GO:0042545">
    <property type="term" value="P:cell wall modification"/>
    <property type="evidence" value="ECO:0007669"/>
    <property type="project" value="InterPro"/>
</dbReference>
<dbReference type="GO" id="GO:0045490">
    <property type="term" value="P:pectin catabolic process"/>
    <property type="evidence" value="ECO:0007669"/>
    <property type="project" value="TreeGrafter"/>
</dbReference>
<evidence type="ECO:0000256" key="6">
    <source>
        <dbReference type="ARBA" id="ARBA00023180"/>
    </source>
</evidence>
<comment type="catalytic activity">
    <reaction evidence="7">
        <text>[(1-&gt;4)-alpha-D-galacturonosyl methyl ester](n) + n H2O = [(1-&gt;4)-alpha-D-galacturonosyl](n) + n methanol + n H(+)</text>
        <dbReference type="Rhea" id="RHEA:22380"/>
        <dbReference type="Rhea" id="RHEA-COMP:14570"/>
        <dbReference type="Rhea" id="RHEA-COMP:14573"/>
        <dbReference type="ChEBI" id="CHEBI:15377"/>
        <dbReference type="ChEBI" id="CHEBI:15378"/>
        <dbReference type="ChEBI" id="CHEBI:17790"/>
        <dbReference type="ChEBI" id="CHEBI:140522"/>
        <dbReference type="ChEBI" id="CHEBI:140523"/>
        <dbReference type="EC" id="3.1.1.11"/>
    </reaction>
</comment>
<dbReference type="PANTHER" id="PTHR31321">
    <property type="entry name" value="ACYL-COA THIOESTER HYDROLASE YBHC-RELATED"/>
    <property type="match status" value="1"/>
</dbReference>
<keyword evidence="4" id="KW-0378">Hydrolase</keyword>
<proteinExistence type="inferred from homology"/>
<evidence type="ECO:0000256" key="4">
    <source>
        <dbReference type="ARBA" id="ARBA00022801"/>
    </source>
</evidence>
<keyword evidence="5" id="KW-0063">Aspartyl esterase</keyword>
<reference evidence="11" key="1">
    <citation type="submission" date="2018-01" db="EMBL/GenBank/DDBJ databases">
        <authorList>
            <person name="Mao J.F."/>
        </authorList>
    </citation>
    <scope>NUCLEOTIDE SEQUENCE</scope>
    <source>
        <strain evidence="11">Huo1</strain>
        <tissue evidence="11">Leaf</tissue>
    </source>
</reference>
<evidence type="ECO:0000256" key="7">
    <source>
        <dbReference type="ARBA" id="ARBA00047928"/>
    </source>
</evidence>
<dbReference type="EC" id="3.1.1.11" evidence="3"/>